<sequence>MRQRLVPAALGAGLLASLVTGITHPTDATAAITTSVTYPTPASGAWTVTGQGYGHGYGLSQWGAQSRAVAGQDHRRILADYYPGTTVGTRADRTLRVQLSRFAGNEVYLEAENQPLWIGDGTAKVPAGQRLQVTWDGSALVLTAWAPGWVKVWSQRWTTIPTVTTIVGGPGNGIWVERVDGSGNLYPGSISFPLSSPVTPVNNVGLEEYLLGVVPRESPAWFATEALKAQAVAARSYTLSTLKPASSPYDICDSESCQVYAGIRSHTASGAVTELQSASTTAAVRATAGEIREYQGAAAFTQFSSSNGGWSATGSKPYLAAREDPWSSPAGKVPQDTVARWTAQLPVATVAANCPNGGALRSMTVTRRTGDGVWGGRVLELVLRCSTGDKTLAGTSVARFGSTLKSSWWTVVPGGSADITAYWRAAGGDASVLGRPTSDVFALPQVEGSYQNFERGAVYWSPRSGVHAVRGAIRDAWGRLGWENSALAFPSTDERPLALRGGAFQQFLGGSLYWSPATGAHEVRGAIRDRWGALGWETGYLGYPTSDERRLAAGAYATFEGGSVYWSRATGAHAVRGAIRDAWGRTGWEDGVLGYPVTDELKLSGGAFTAFAGGSVYWSPATGAHVVRGAIRDAWGAQGWETGRLGYPTSDERAVAGGRRSDFQGGSITWTQSGGAVVTYS</sequence>
<comment type="caution">
    <text evidence="3">The sequence shown here is derived from an EMBL/GenBank/DDBJ whole genome shotgun (WGS) entry which is preliminary data.</text>
</comment>
<dbReference type="Proteomes" id="UP000521922">
    <property type="component" value="Unassembled WGS sequence"/>
</dbReference>
<dbReference type="Pfam" id="PF08486">
    <property type="entry name" value="SpoIID"/>
    <property type="match status" value="1"/>
</dbReference>
<protein>
    <submittedName>
        <fullName evidence="3">SpoIID/LytB domain protein</fullName>
    </submittedName>
</protein>
<evidence type="ECO:0000313" key="3">
    <source>
        <dbReference type="EMBL" id="NYD23409.1"/>
    </source>
</evidence>
<dbReference type="NCBIfam" id="TIGR02669">
    <property type="entry name" value="SpoIID_LytB"/>
    <property type="match status" value="1"/>
</dbReference>
<evidence type="ECO:0000256" key="1">
    <source>
        <dbReference type="SAM" id="SignalP"/>
    </source>
</evidence>
<gene>
    <name evidence="3" type="ORF">BJ968_002949</name>
</gene>
<keyword evidence="4" id="KW-1185">Reference proteome</keyword>
<keyword evidence="1" id="KW-0732">Signal</keyword>
<dbReference type="InterPro" id="IPR013693">
    <property type="entry name" value="SpoIID/LytB_N"/>
</dbReference>
<dbReference type="Pfam" id="PF08310">
    <property type="entry name" value="LGFP"/>
    <property type="match status" value="5"/>
</dbReference>
<dbReference type="InterPro" id="IPR013207">
    <property type="entry name" value="LGFP"/>
</dbReference>
<evidence type="ECO:0000313" key="4">
    <source>
        <dbReference type="Proteomes" id="UP000521922"/>
    </source>
</evidence>
<name>A0A7Y9J1T1_9ACTN</name>
<feature type="chain" id="PRO_5031014048" evidence="1">
    <location>
        <begin position="31"/>
        <end position="681"/>
    </location>
</feature>
<reference evidence="3 4" key="1">
    <citation type="submission" date="2020-07" db="EMBL/GenBank/DDBJ databases">
        <title>Sequencing the genomes of 1000 actinobacteria strains.</title>
        <authorList>
            <person name="Klenk H.-P."/>
        </authorList>
    </citation>
    <scope>NUCLEOTIDE SEQUENCE [LARGE SCALE GENOMIC DNA]</scope>
    <source>
        <strain evidence="3 4">DSM 7487</strain>
    </source>
</reference>
<proteinExistence type="predicted"/>
<dbReference type="RefSeq" id="WP_179753120.1">
    <property type="nucleotide sequence ID" value="NZ_BAAAGN010000010.1"/>
</dbReference>
<accession>A0A7Y9J1T1</accession>
<feature type="signal peptide" evidence="1">
    <location>
        <begin position="1"/>
        <end position="30"/>
    </location>
</feature>
<dbReference type="EMBL" id="JACCBB010000001">
    <property type="protein sequence ID" value="NYD23409.1"/>
    <property type="molecule type" value="Genomic_DNA"/>
</dbReference>
<dbReference type="InterPro" id="IPR013486">
    <property type="entry name" value="SpoIID/LytB"/>
</dbReference>
<dbReference type="AlphaFoldDB" id="A0A7Y9J1T1"/>
<dbReference type="GO" id="GO:0030435">
    <property type="term" value="P:sporulation resulting in formation of a cellular spore"/>
    <property type="evidence" value="ECO:0007669"/>
    <property type="project" value="InterPro"/>
</dbReference>
<organism evidence="3 4">
    <name type="scientific">Kineococcus aurantiacus</name>
    <dbReference type="NCBI Taxonomy" id="37633"/>
    <lineage>
        <taxon>Bacteria</taxon>
        <taxon>Bacillati</taxon>
        <taxon>Actinomycetota</taxon>
        <taxon>Actinomycetes</taxon>
        <taxon>Kineosporiales</taxon>
        <taxon>Kineosporiaceae</taxon>
        <taxon>Kineococcus</taxon>
    </lineage>
</organism>
<feature type="domain" description="Sporulation stage II protein D amidase enhancer LytB N-terminal" evidence="2">
    <location>
        <begin position="198"/>
        <end position="294"/>
    </location>
</feature>
<evidence type="ECO:0000259" key="2">
    <source>
        <dbReference type="Pfam" id="PF08486"/>
    </source>
</evidence>